<dbReference type="InterPro" id="IPR036890">
    <property type="entry name" value="HATPase_C_sf"/>
</dbReference>
<dbReference type="SMART" id="SM00388">
    <property type="entry name" value="HisKA"/>
    <property type="match status" value="1"/>
</dbReference>
<evidence type="ECO:0000259" key="12">
    <source>
        <dbReference type="PROSITE" id="PS50885"/>
    </source>
</evidence>
<accession>A0A927I2J1</accession>
<protein>
    <recommendedName>
        <fullName evidence="3">histidine kinase</fullName>
        <ecNumber evidence="3">2.7.13.3</ecNumber>
    </recommendedName>
</protein>
<feature type="transmembrane region" description="Helical" evidence="10">
    <location>
        <begin position="9"/>
        <end position="32"/>
    </location>
</feature>
<comment type="subcellular location">
    <subcellularLocation>
        <location evidence="2">Cell membrane</location>
        <topology evidence="2">Multi-pass membrane protein</topology>
    </subcellularLocation>
</comment>
<feature type="domain" description="Histidine kinase" evidence="11">
    <location>
        <begin position="208"/>
        <end position="406"/>
    </location>
</feature>
<evidence type="ECO:0000259" key="11">
    <source>
        <dbReference type="PROSITE" id="PS50109"/>
    </source>
</evidence>
<keyword evidence="4" id="KW-1003">Cell membrane</keyword>
<keyword evidence="10" id="KW-0812">Transmembrane</keyword>
<evidence type="ECO:0000256" key="2">
    <source>
        <dbReference type="ARBA" id="ARBA00004651"/>
    </source>
</evidence>
<evidence type="ECO:0000256" key="1">
    <source>
        <dbReference type="ARBA" id="ARBA00000085"/>
    </source>
</evidence>
<sequence length="406" mass="43911">MNTLRAKFALLLVVSIVAVVALITLAMMYFFATPKDIEAGLLARQLITLERLGKQNPESELLSRQPSAGEPDGDASELLRAAAAQLGATLDVAVTHHAKSSQLWTVSLRVGPGSWVLVDIDSLSDPALWEWLAFITIGVGSIAVFAAHRMSRPLALLEAAAESIGPDGSVAVFSERGPAEVRVTAAAINSLSLRLKRAMESRMRLVAAAGHDFRTPLTRMRLRAEFVSDDEEQALWLKDIDELERIADSAIQLVREEATKASVQVIRVDELVKIIVDELRQQNLPIGVMDTVEVYAKADRLALSRALRNLLINAATHGVRGVVNVTGGTSIKVTISDEGPGIAPNLLDQVFEPFFRADRARRQAIPGAGLGLTISREIIRKYGGDIRIRNSADGGLVQIVDLPSVT</sequence>
<dbReference type="AlphaFoldDB" id="A0A927I2J1"/>
<dbReference type="Gene3D" id="1.10.287.130">
    <property type="match status" value="1"/>
</dbReference>
<dbReference type="RefSeq" id="WP_191125596.1">
    <property type="nucleotide sequence ID" value="NZ_JACXWY010000020.1"/>
</dbReference>
<dbReference type="PRINTS" id="PR00344">
    <property type="entry name" value="BCTRLSENSOR"/>
</dbReference>
<keyword evidence="9" id="KW-0067">ATP-binding</keyword>
<evidence type="ECO:0000256" key="6">
    <source>
        <dbReference type="ARBA" id="ARBA00022679"/>
    </source>
</evidence>
<keyword evidence="14" id="KW-1185">Reference proteome</keyword>
<organism evidence="13 14">
    <name type="scientific">Bosea spartocytisi</name>
    <dbReference type="NCBI Taxonomy" id="2773451"/>
    <lineage>
        <taxon>Bacteria</taxon>
        <taxon>Pseudomonadati</taxon>
        <taxon>Pseudomonadota</taxon>
        <taxon>Alphaproteobacteria</taxon>
        <taxon>Hyphomicrobiales</taxon>
        <taxon>Boseaceae</taxon>
        <taxon>Bosea</taxon>
    </lineage>
</organism>
<dbReference type="EC" id="2.7.13.3" evidence="3"/>
<dbReference type="InterPro" id="IPR004358">
    <property type="entry name" value="Sig_transdc_His_kin-like_C"/>
</dbReference>
<keyword evidence="10" id="KW-1133">Transmembrane helix</keyword>
<dbReference type="CDD" id="cd00082">
    <property type="entry name" value="HisKA"/>
    <property type="match status" value="1"/>
</dbReference>
<dbReference type="SUPFAM" id="SSF47384">
    <property type="entry name" value="Homodimeric domain of signal transducing histidine kinase"/>
    <property type="match status" value="1"/>
</dbReference>
<evidence type="ECO:0000256" key="9">
    <source>
        <dbReference type="ARBA" id="ARBA00022840"/>
    </source>
</evidence>
<dbReference type="SMART" id="SM00387">
    <property type="entry name" value="HATPase_c"/>
    <property type="match status" value="1"/>
</dbReference>
<dbReference type="Gene3D" id="3.30.565.10">
    <property type="entry name" value="Histidine kinase-like ATPase, C-terminal domain"/>
    <property type="match status" value="1"/>
</dbReference>
<dbReference type="InterPro" id="IPR003661">
    <property type="entry name" value="HisK_dim/P_dom"/>
</dbReference>
<dbReference type="PANTHER" id="PTHR44936:SF10">
    <property type="entry name" value="SENSOR PROTEIN RSTB"/>
    <property type="match status" value="1"/>
</dbReference>
<name>A0A927I2J1_9HYPH</name>
<evidence type="ECO:0000313" key="14">
    <source>
        <dbReference type="Proteomes" id="UP000619295"/>
    </source>
</evidence>
<dbReference type="PROSITE" id="PS50109">
    <property type="entry name" value="HIS_KIN"/>
    <property type="match status" value="1"/>
</dbReference>
<keyword evidence="10" id="KW-0472">Membrane</keyword>
<dbReference type="GO" id="GO:0005886">
    <property type="term" value="C:plasma membrane"/>
    <property type="evidence" value="ECO:0007669"/>
    <property type="project" value="UniProtKB-SubCell"/>
</dbReference>
<evidence type="ECO:0000256" key="8">
    <source>
        <dbReference type="ARBA" id="ARBA00022777"/>
    </source>
</evidence>
<comment type="caution">
    <text evidence="13">The sequence shown here is derived from an EMBL/GenBank/DDBJ whole genome shotgun (WGS) entry which is preliminary data.</text>
</comment>
<keyword evidence="7" id="KW-0547">Nucleotide-binding</keyword>
<dbReference type="Proteomes" id="UP000619295">
    <property type="component" value="Unassembled WGS sequence"/>
</dbReference>
<keyword evidence="8 13" id="KW-0418">Kinase</keyword>
<evidence type="ECO:0000256" key="4">
    <source>
        <dbReference type="ARBA" id="ARBA00022475"/>
    </source>
</evidence>
<evidence type="ECO:0000256" key="7">
    <source>
        <dbReference type="ARBA" id="ARBA00022741"/>
    </source>
</evidence>
<evidence type="ECO:0000256" key="10">
    <source>
        <dbReference type="SAM" id="Phobius"/>
    </source>
</evidence>
<evidence type="ECO:0000256" key="3">
    <source>
        <dbReference type="ARBA" id="ARBA00012438"/>
    </source>
</evidence>
<dbReference type="InterPro" id="IPR005467">
    <property type="entry name" value="His_kinase_dom"/>
</dbReference>
<dbReference type="Pfam" id="PF02518">
    <property type="entry name" value="HATPase_c"/>
    <property type="match status" value="1"/>
</dbReference>
<dbReference type="PANTHER" id="PTHR44936">
    <property type="entry name" value="SENSOR PROTEIN CREC"/>
    <property type="match status" value="1"/>
</dbReference>
<dbReference type="EMBL" id="JACXWY010000020">
    <property type="protein sequence ID" value="MBD3848592.1"/>
    <property type="molecule type" value="Genomic_DNA"/>
</dbReference>
<reference evidence="13" key="1">
    <citation type="submission" date="2020-09" db="EMBL/GenBank/DDBJ databases">
        <title>Bosea spartocytisi sp. nov. a root nodule endophyte of Spartocytisus supranubius in the high mountain ecosystem fo the Teide National Park (Canary Islands, Spain).</title>
        <authorList>
            <person name="Pulido-Suarez L."/>
            <person name="Peix A."/>
            <person name="Igual J.M."/>
            <person name="Socas-Perez N."/>
            <person name="Velazquez E."/>
            <person name="Flores-Felix J.D."/>
            <person name="Leon-Barrios M."/>
        </authorList>
    </citation>
    <scope>NUCLEOTIDE SEQUENCE</scope>
    <source>
        <strain evidence="13">SSUT16</strain>
    </source>
</reference>
<feature type="domain" description="HAMP" evidence="12">
    <location>
        <begin position="148"/>
        <end position="200"/>
    </location>
</feature>
<dbReference type="PROSITE" id="PS50885">
    <property type="entry name" value="HAMP"/>
    <property type="match status" value="1"/>
</dbReference>
<dbReference type="InterPro" id="IPR003594">
    <property type="entry name" value="HATPase_dom"/>
</dbReference>
<keyword evidence="5" id="KW-0597">Phosphoprotein</keyword>
<proteinExistence type="predicted"/>
<gene>
    <name evidence="13" type="ORF">IED13_23085</name>
</gene>
<dbReference type="GO" id="GO:0005524">
    <property type="term" value="F:ATP binding"/>
    <property type="evidence" value="ECO:0007669"/>
    <property type="project" value="UniProtKB-KW"/>
</dbReference>
<dbReference type="InterPro" id="IPR050980">
    <property type="entry name" value="2C_sensor_his_kinase"/>
</dbReference>
<dbReference type="InterPro" id="IPR003660">
    <property type="entry name" value="HAMP_dom"/>
</dbReference>
<evidence type="ECO:0000313" key="13">
    <source>
        <dbReference type="EMBL" id="MBD3848592.1"/>
    </source>
</evidence>
<dbReference type="GO" id="GO:0000155">
    <property type="term" value="F:phosphorelay sensor kinase activity"/>
    <property type="evidence" value="ECO:0007669"/>
    <property type="project" value="InterPro"/>
</dbReference>
<evidence type="ECO:0000256" key="5">
    <source>
        <dbReference type="ARBA" id="ARBA00022553"/>
    </source>
</evidence>
<comment type="catalytic activity">
    <reaction evidence="1">
        <text>ATP + protein L-histidine = ADP + protein N-phospho-L-histidine.</text>
        <dbReference type="EC" id="2.7.13.3"/>
    </reaction>
</comment>
<dbReference type="SUPFAM" id="SSF55874">
    <property type="entry name" value="ATPase domain of HSP90 chaperone/DNA topoisomerase II/histidine kinase"/>
    <property type="match status" value="1"/>
</dbReference>
<keyword evidence="6" id="KW-0808">Transferase</keyword>
<dbReference type="InterPro" id="IPR036097">
    <property type="entry name" value="HisK_dim/P_sf"/>
</dbReference>